<evidence type="ECO:0000259" key="4">
    <source>
        <dbReference type="Pfam" id="PF13545"/>
    </source>
</evidence>
<dbReference type="AlphaFoldDB" id="A0A0B4XDX8"/>
<dbReference type="GO" id="GO:0006355">
    <property type="term" value="P:regulation of DNA-templated transcription"/>
    <property type="evidence" value="ECO:0007669"/>
    <property type="project" value="InterPro"/>
</dbReference>
<dbReference type="SUPFAM" id="SSF51206">
    <property type="entry name" value="cAMP-binding domain-like"/>
    <property type="match status" value="1"/>
</dbReference>
<protein>
    <submittedName>
        <fullName evidence="5">Crp family transcriptional regulator protein</fullName>
    </submittedName>
</protein>
<dbReference type="InterPro" id="IPR012318">
    <property type="entry name" value="HTH_CRP"/>
</dbReference>
<evidence type="ECO:0000256" key="3">
    <source>
        <dbReference type="ARBA" id="ARBA00023163"/>
    </source>
</evidence>
<dbReference type="InterPro" id="IPR014710">
    <property type="entry name" value="RmlC-like_jellyroll"/>
</dbReference>
<keyword evidence="5" id="KW-0614">Plasmid</keyword>
<dbReference type="EMBL" id="CP006880">
    <property type="protein sequence ID" value="AJD44707.1"/>
    <property type="molecule type" value="Genomic_DNA"/>
</dbReference>
<dbReference type="KEGG" id="rga:RGR602_PC00669"/>
<dbReference type="HOGENOM" id="CLU_077340_0_0_5"/>
<dbReference type="Gene3D" id="1.10.10.10">
    <property type="entry name" value="Winged helix-like DNA-binding domain superfamily/Winged helix DNA-binding domain"/>
    <property type="match status" value="1"/>
</dbReference>
<dbReference type="Gene3D" id="2.60.120.10">
    <property type="entry name" value="Jelly Rolls"/>
    <property type="match status" value="1"/>
</dbReference>
<dbReference type="InterPro" id="IPR018490">
    <property type="entry name" value="cNMP-bd_dom_sf"/>
</dbReference>
<reference evidence="5 6" key="1">
    <citation type="submission" date="2013-11" db="EMBL/GenBank/DDBJ databases">
        <title>Complete genome sequence of Rhizobium gallicum bv. gallicum R602.</title>
        <authorList>
            <person name="Bustos P."/>
            <person name="Santamaria R.I."/>
            <person name="Lozano L."/>
            <person name="Acosta J.L."/>
            <person name="Ormeno-Orrillo E."/>
            <person name="Rogel M.A."/>
            <person name="Romero D."/>
            <person name="Cevallos M.A."/>
            <person name="Martinez-Romero E."/>
            <person name="Gonzalez V."/>
        </authorList>
    </citation>
    <scope>NUCLEOTIDE SEQUENCE [LARGE SCALE GENOMIC DNA]</scope>
    <source>
        <strain evidence="5 6">R602</strain>
        <plasmid evidence="5 6">pRgalR602c</plasmid>
    </source>
</reference>
<dbReference type="InterPro" id="IPR036388">
    <property type="entry name" value="WH-like_DNA-bd_sf"/>
</dbReference>
<keyword evidence="6" id="KW-1185">Reference proteome</keyword>
<dbReference type="SUPFAM" id="SSF46785">
    <property type="entry name" value="Winged helix' DNA-binding domain"/>
    <property type="match status" value="1"/>
</dbReference>
<evidence type="ECO:0000256" key="1">
    <source>
        <dbReference type="ARBA" id="ARBA00023015"/>
    </source>
</evidence>
<dbReference type="GO" id="GO:0003677">
    <property type="term" value="F:DNA binding"/>
    <property type="evidence" value="ECO:0007669"/>
    <property type="project" value="UniProtKB-KW"/>
</dbReference>
<keyword evidence="1" id="KW-0805">Transcription regulation</keyword>
<accession>A0A0B4XDX8</accession>
<dbReference type="RefSeq" id="WP_040115013.1">
    <property type="nucleotide sequence ID" value="NZ_CP006880.1"/>
</dbReference>
<geneLocation type="plasmid" evidence="5 6">
    <name>pRgalR602c</name>
</geneLocation>
<keyword evidence="3" id="KW-0804">Transcription</keyword>
<dbReference type="Proteomes" id="UP000031368">
    <property type="component" value="Plasmid pRgalR602c"/>
</dbReference>
<name>A0A0B4XDX8_9HYPH</name>
<dbReference type="Pfam" id="PF13545">
    <property type="entry name" value="HTH_Crp_2"/>
    <property type="match status" value="1"/>
</dbReference>
<keyword evidence="2" id="KW-0238">DNA-binding</keyword>
<evidence type="ECO:0000313" key="6">
    <source>
        <dbReference type="Proteomes" id="UP000031368"/>
    </source>
</evidence>
<feature type="domain" description="HTH crp-type" evidence="4">
    <location>
        <begin position="151"/>
        <end position="218"/>
    </location>
</feature>
<evidence type="ECO:0000256" key="2">
    <source>
        <dbReference type="ARBA" id="ARBA00023125"/>
    </source>
</evidence>
<sequence>MPSFSQASVANRLLKALAPETFERLRSEMTPVDLGLRHVVVETDTPISHVCFIESGLASMVAVSSDDEVVEVGHVGREGLGGHHVLLMTDRTPNRTFMQVAGTGITIPVEHFMTVIDNHKPTRDLLLRYVHSATLQLSHSALANARYSMQERLARWLLMCHDRLEGDNLALTHEFLGIMLGVRRAGVTNELHILEGIHAIKSTRGNVRIIDREKLKKIAGGCYGLPEAEYERLIGIPMSLAHRAIRIA</sequence>
<gene>
    <name evidence="5" type="ORF">RGR602_PC00669</name>
</gene>
<dbReference type="InterPro" id="IPR036390">
    <property type="entry name" value="WH_DNA-bd_sf"/>
</dbReference>
<evidence type="ECO:0000313" key="5">
    <source>
        <dbReference type="EMBL" id="AJD44707.1"/>
    </source>
</evidence>
<organism evidence="5 6">
    <name type="scientific">Rhizobium gallicum bv. gallicum R602sp</name>
    <dbReference type="NCBI Taxonomy" id="1041138"/>
    <lineage>
        <taxon>Bacteria</taxon>
        <taxon>Pseudomonadati</taxon>
        <taxon>Pseudomonadota</taxon>
        <taxon>Alphaproteobacteria</taxon>
        <taxon>Hyphomicrobiales</taxon>
        <taxon>Rhizobiaceae</taxon>
        <taxon>Rhizobium/Agrobacterium group</taxon>
        <taxon>Rhizobium</taxon>
    </lineage>
</organism>
<proteinExistence type="predicted"/>